<protein>
    <submittedName>
        <fullName evidence="1">Sodium-coupled monocarboxylate transporter</fullName>
    </submittedName>
</protein>
<evidence type="ECO:0000313" key="1">
    <source>
        <dbReference type="EMBL" id="KAI4470152.1"/>
    </source>
</evidence>
<proteinExistence type="predicted"/>
<dbReference type="EMBL" id="CM043015">
    <property type="protein sequence ID" value="KAI4470152.1"/>
    <property type="molecule type" value="Genomic_DNA"/>
</dbReference>
<keyword evidence="2" id="KW-1185">Reference proteome</keyword>
<sequence>MILIKTYKSGPINLILIKIIFRVLILQSIGVMVVKILCIGAGLVIFSIYSDCDPFETKAIKNLDELLPMYVMDMASFIPGFAGLFLSGIFSAALSGLSASLNCLAATIYQDFISPFIPNSTSQERVSLYLKLLVVILGILAIACVFIVEKLGGLLALTFSLLGITGGPLLGLFSVGMLAPMVNSKGALYGGITSLIVTGWIITGSLWYKMKGIITYPTLPVSTHGCDENIMNIFNATITNQSIINMTDNAIEQDEPLVLYRISFYWFVSIGVFIVFAVGIIVSYFTEEDKPLNRDCISPFMQFLLKQEEDEPPKYDTIEKAKRIVNEN</sequence>
<dbReference type="Proteomes" id="UP001056778">
    <property type="component" value="Chromosome 1"/>
</dbReference>
<accession>A0ACB9TTD9</accession>
<name>A0ACB9TTD9_HOLOL</name>
<reference evidence="1" key="1">
    <citation type="submission" date="2022-04" db="EMBL/GenBank/DDBJ databases">
        <title>Chromosome-scale genome assembly of Holotrichia oblita Faldermann.</title>
        <authorList>
            <person name="Rongchong L."/>
        </authorList>
    </citation>
    <scope>NUCLEOTIDE SEQUENCE</scope>
    <source>
        <strain evidence="1">81SQS9</strain>
    </source>
</reference>
<organism evidence="1 2">
    <name type="scientific">Holotrichia oblita</name>
    <name type="common">Chafer beetle</name>
    <dbReference type="NCBI Taxonomy" id="644536"/>
    <lineage>
        <taxon>Eukaryota</taxon>
        <taxon>Metazoa</taxon>
        <taxon>Ecdysozoa</taxon>
        <taxon>Arthropoda</taxon>
        <taxon>Hexapoda</taxon>
        <taxon>Insecta</taxon>
        <taxon>Pterygota</taxon>
        <taxon>Neoptera</taxon>
        <taxon>Endopterygota</taxon>
        <taxon>Coleoptera</taxon>
        <taxon>Polyphaga</taxon>
        <taxon>Scarabaeiformia</taxon>
        <taxon>Scarabaeidae</taxon>
        <taxon>Melolonthinae</taxon>
        <taxon>Holotrichia</taxon>
    </lineage>
</organism>
<evidence type="ECO:0000313" key="2">
    <source>
        <dbReference type="Proteomes" id="UP001056778"/>
    </source>
</evidence>
<comment type="caution">
    <text evidence="1">The sequence shown here is derived from an EMBL/GenBank/DDBJ whole genome shotgun (WGS) entry which is preliminary data.</text>
</comment>
<gene>
    <name evidence="1" type="ORF">MML48_1g14273</name>
</gene>